<feature type="region of interest" description="Disordered" evidence="1">
    <location>
        <begin position="239"/>
        <end position="258"/>
    </location>
</feature>
<reference evidence="2" key="1">
    <citation type="submission" date="2025-08" db="UniProtKB">
        <authorList>
            <consortium name="RefSeq"/>
        </authorList>
    </citation>
    <scope>IDENTIFICATION</scope>
</reference>
<name>A0A6P4EV02_DRORH</name>
<evidence type="ECO:0000256" key="1">
    <source>
        <dbReference type="SAM" id="MobiDB-lite"/>
    </source>
</evidence>
<dbReference type="RefSeq" id="XP_016978928.1">
    <property type="nucleotide sequence ID" value="XM_017123439.1"/>
</dbReference>
<dbReference type="OrthoDB" id="10031931at2759"/>
<gene>
    <name evidence="2" type="primary">LOC108044427</name>
</gene>
<dbReference type="InterPro" id="IPR011029">
    <property type="entry name" value="DEATH-like_dom_sf"/>
</dbReference>
<accession>A0A6P4EV02</accession>
<dbReference type="Gene3D" id="1.10.533.10">
    <property type="entry name" value="Death Domain, Fas"/>
    <property type="match status" value="1"/>
</dbReference>
<evidence type="ECO:0000313" key="2">
    <source>
        <dbReference type="RefSeq" id="XP_016978928.1"/>
    </source>
</evidence>
<feature type="region of interest" description="Disordered" evidence="1">
    <location>
        <begin position="58"/>
        <end position="79"/>
    </location>
</feature>
<organism evidence="2">
    <name type="scientific">Drosophila rhopaloa</name>
    <name type="common">Fruit fly</name>
    <dbReference type="NCBI Taxonomy" id="1041015"/>
    <lineage>
        <taxon>Eukaryota</taxon>
        <taxon>Metazoa</taxon>
        <taxon>Ecdysozoa</taxon>
        <taxon>Arthropoda</taxon>
        <taxon>Hexapoda</taxon>
        <taxon>Insecta</taxon>
        <taxon>Pterygota</taxon>
        <taxon>Neoptera</taxon>
        <taxon>Endopterygota</taxon>
        <taxon>Diptera</taxon>
        <taxon>Brachycera</taxon>
        <taxon>Muscomorpha</taxon>
        <taxon>Ephydroidea</taxon>
        <taxon>Drosophilidae</taxon>
        <taxon>Drosophila</taxon>
        <taxon>Sophophora</taxon>
    </lineage>
</organism>
<proteinExistence type="predicted"/>
<dbReference type="RefSeq" id="XP_016978928.2">
    <property type="nucleotide sequence ID" value="XM_017123439.2"/>
</dbReference>
<sequence>MTREEEEEVRSLLSRHQERIMLDLGSTDLLAVLVKNSVLSQSEEDLLLKPYNAVTPTPSAAASATVEPPGSAPSLTKRKLSAVASSGSTASGGSAGSGGSGSSRCASVNGDANCDSRSLTPSGGGLCSGLNDAEILRLQCSNLIEIIAKNGFEKFKQFCYAIECECPQLIEDLINDRLKSGMYITIMLWVCAVPHWLLTRRNLHKLWATSKAAKCQQLYQPERYGVATLLVANFRKPPTSTSTQIGNTNLSTGQEMAN</sequence>
<dbReference type="GeneID" id="108044427"/>
<dbReference type="AlphaFoldDB" id="A0A6P4EV02"/>
<protein>
    <submittedName>
        <fullName evidence="2">Uncharacterized protein LOC108044427</fullName>
    </submittedName>
</protein>